<keyword evidence="4" id="KW-0256">Endoplasmic reticulum</keyword>
<feature type="transmembrane region" description="Helical" evidence="8">
    <location>
        <begin position="20"/>
        <end position="42"/>
    </location>
</feature>
<feature type="transmembrane region" description="Helical" evidence="8">
    <location>
        <begin position="358"/>
        <end position="377"/>
    </location>
</feature>
<evidence type="ECO:0000313" key="10">
    <source>
        <dbReference type="EMBL" id="CAG9326317.1"/>
    </source>
</evidence>
<evidence type="ECO:0000256" key="3">
    <source>
        <dbReference type="ARBA" id="ARBA00022801"/>
    </source>
</evidence>
<keyword evidence="5 8" id="KW-1133">Transmembrane helix</keyword>
<evidence type="ECO:0000313" key="11">
    <source>
        <dbReference type="Proteomes" id="UP001162131"/>
    </source>
</evidence>
<dbReference type="InterPro" id="IPR000326">
    <property type="entry name" value="PAP2/HPO"/>
</dbReference>
<keyword evidence="6 8" id="KW-0472">Membrane</keyword>
<feature type="transmembrane region" description="Helical" evidence="8">
    <location>
        <begin position="288"/>
        <end position="307"/>
    </location>
</feature>
<dbReference type="Gene3D" id="1.20.144.10">
    <property type="entry name" value="Phosphatidic acid phosphatase type 2/haloperoxidase"/>
    <property type="match status" value="1"/>
</dbReference>
<feature type="transmembrane region" description="Helical" evidence="8">
    <location>
        <begin position="71"/>
        <end position="89"/>
    </location>
</feature>
<evidence type="ECO:0000259" key="9">
    <source>
        <dbReference type="Pfam" id="PF01569"/>
    </source>
</evidence>
<feature type="transmembrane region" description="Helical" evidence="8">
    <location>
        <begin position="236"/>
        <end position="255"/>
    </location>
</feature>
<comment type="subcellular location">
    <subcellularLocation>
        <location evidence="1">Endoplasmic reticulum membrane</location>
        <topology evidence="1">Multi-pass membrane protein</topology>
    </subcellularLocation>
</comment>
<proteinExistence type="inferred from homology"/>
<feature type="transmembrane region" description="Helical" evidence="8">
    <location>
        <begin position="101"/>
        <end position="119"/>
    </location>
</feature>
<dbReference type="GO" id="GO:0042392">
    <property type="term" value="F:sphingosine-1-phosphate phosphatase activity"/>
    <property type="evidence" value="ECO:0007669"/>
    <property type="project" value="TreeGrafter"/>
</dbReference>
<protein>
    <recommendedName>
        <fullName evidence="9">Phosphatidic acid phosphatase type 2/haloperoxidase domain-containing protein</fullName>
    </recommendedName>
</protein>
<keyword evidence="2 8" id="KW-0812">Transmembrane</keyword>
<dbReference type="SUPFAM" id="SSF48317">
    <property type="entry name" value="Acid phosphatase/Vanadium-dependent haloperoxidase"/>
    <property type="match status" value="1"/>
</dbReference>
<feature type="transmembrane region" description="Helical" evidence="8">
    <location>
        <begin position="327"/>
        <end position="346"/>
    </location>
</feature>
<evidence type="ECO:0000256" key="7">
    <source>
        <dbReference type="ARBA" id="ARBA00038324"/>
    </source>
</evidence>
<feature type="transmembrane region" description="Helical" evidence="8">
    <location>
        <begin position="139"/>
        <end position="158"/>
    </location>
</feature>
<feature type="domain" description="Phosphatidic acid phosphatase type 2/haloperoxidase" evidence="9">
    <location>
        <begin position="98"/>
        <end position="218"/>
    </location>
</feature>
<keyword evidence="3" id="KW-0378">Hydrolase</keyword>
<comment type="caution">
    <text evidence="10">The sequence shown here is derived from an EMBL/GenBank/DDBJ whole genome shotgun (WGS) entry which is preliminary data.</text>
</comment>
<dbReference type="Proteomes" id="UP001162131">
    <property type="component" value="Unassembled WGS sequence"/>
</dbReference>
<evidence type="ECO:0000256" key="1">
    <source>
        <dbReference type="ARBA" id="ARBA00004477"/>
    </source>
</evidence>
<evidence type="ECO:0000256" key="8">
    <source>
        <dbReference type="SAM" id="Phobius"/>
    </source>
</evidence>
<accession>A0AAU9JSA9</accession>
<dbReference type="PANTHER" id="PTHR14969">
    <property type="entry name" value="SPHINGOSINE-1-PHOSPHATE PHOSPHOHYDROLASE"/>
    <property type="match status" value="1"/>
</dbReference>
<dbReference type="GO" id="GO:0005789">
    <property type="term" value="C:endoplasmic reticulum membrane"/>
    <property type="evidence" value="ECO:0007669"/>
    <property type="project" value="UniProtKB-SubCell"/>
</dbReference>
<evidence type="ECO:0000256" key="4">
    <source>
        <dbReference type="ARBA" id="ARBA00022824"/>
    </source>
</evidence>
<dbReference type="Pfam" id="PF01569">
    <property type="entry name" value="PAP2"/>
    <property type="match status" value="1"/>
</dbReference>
<evidence type="ECO:0000256" key="5">
    <source>
        <dbReference type="ARBA" id="ARBA00022989"/>
    </source>
</evidence>
<name>A0AAU9JSA9_9CILI</name>
<comment type="similarity">
    <text evidence="7">Belongs to the type 2 lipid phosphate phosphatase family.</text>
</comment>
<gene>
    <name evidence="10" type="ORF">BSTOLATCC_MIC40746</name>
</gene>
<keyword evidence="11" id="KW-1185">Reference proteome</keyword>
<feature type="transmembrane region" description="Helical" evidence="8">
    <location>
        <begin position="196"/>
        <end position="215"/>
    </location>
</feature>
<evidence type="ECO:0000256" key="2">
    <source>
        <dbReference type="ARBA" id="ARBA00022692"/>
    </source>
</evidence>
<feature type="transmembrane region" description="Helical" evidence="8">
    <location>
        <begin position="170"/>
        <end position="190"/>
    </location>
</feature>
<evidence type="ECO:0000256" key="6">
    <source>
        <dbReference type="ARBA" id="ARBA00023136"/>
    </source>
</evidence>
<dbReference type="EMBL" id="CAJZBQ010000040">
    <property type="protein sequence ID" value="CAG9326317.1"/>
    <property type="molecule type" value="Genomic_DNA"/>
</dbReference>
<reference evidence="10" key="1">
    <citation type="submission" date="2021-09" db="EMBL/GenBank/DDBJ databases">
        <authorList>
            <consortium name="AG Swart"/>
            <person name="Singh M."/>
            <person name="Singh A."/>
            <person name="Seah K."/>
            <person name="Emmerich C."/>
        </authorList>
    </citation>
    <scope>NUCLEOTIDE SEQUENCE</scope>
    <source>
        <strain evidence="10">ATCC30299</strain>
    </source>
</reference>
<sequence>MLSRYRKEKKPITEDQLITVPLLVKGLALLVLVLVVPLELILRGTIEDVGERIVLHIQKSRTESSDNFFRYLSYIADNVFLLAVAPALYHIYDPRRAIRLILIWCFSMYLSSLISLIYGEPRPYWSDNDIKGISCDNGFGLPSPECMLGTVVYGSLSVEFFQKKDKWIKTIVYSCTYIILGTLGYGGIYMGEHYPHQVFISYCYGYVFIIICFAFDKKIMNLTMKSCFRYKANKKYSVYWYIGTLFLLLGAIAIYDEITLTTNIDIRWIANASKDCNLKYDVGGSSSFYRSAWIFYNFGLVAGSMHLSKKLTMFWWLTDYWRRWVRFAISFGFSLGVYYLFALLNLNDTTTDFTFHYAVPYFIISYTYSGLLPLVFAKIQLVVNVGPGIDDDDGFTGISSVGPHTFK</sequence>
<dbReference type="AlphaFoldDB" id="A0AAU9JSA9"/>
<organism evidence="10 11">
    <name type="scientific">Blepharisma stoltei</name>
    <dbReference type="NCBI Taxonomy" id="1481888"/>
    <lineage>
        <taxon>Eukaryota</taxon>
        <taxon>Sar</taxon>
        <taxon>Alveolata</taxon>
        <taxon>Ciliophora</taxon>
        <taxon>Postciliodesmatophora</taxon>
        <taxon>Heterotrichea</taxon>
        <taxon>Heterotrichida</taxon>
        <taxon>Blepharismidae</taxon>
        <taxon>Blepharisma</taxon>
    </lineage>
</organism>
<dbReference type="PANTHER" id="PTHR14969:SF28">
    <property type="entry name" value="DIHYDROSPHINGOSINE 1-PHOSPHATE PHOSPHATASE LCB3-RELATED"/>
    <property type="match status" value="1"/>
</dbReference>
<dbReference type="InterPro" id="IPR036938">
    <property type="entry name" value="PAP2/HPO_sf"/>
</dbReference>